<organism evidence="4 5">
    <name type="scientific">Lyophyllum shimeji</name>
    <name type="common">Hon-shimeji</name>
    <name type="synonym">Tricholoma shimeji</name>
    <dbReference type="NCBI Taxonomy" id="47721"/>
    <lineage>
        <taxon>Eukaryota</taxon>
        <taxon>Fungi</taxon>
        <taxon>Dikarya</taxon>
        <taxon>Basidiomycota</taxon>
        <taxon>Agaricomycotina</taxon>
        <taxon>Agaricomycetes</taxon>
        <taxon>Agaricomycetidae</taxon>
        <taxon>Agaricales</taxon>
        <taxon>Tricholomatineae</taxon>
        <taxon>Lyophyllaceae</taxon>
        <taxon>Lyophyllum</taxon>
    </lineage>
</organism>
<dbReference type="Proteomes" id="UP001063166">
    <property type="component" value="Unassembled WGS sequence"/>
</dbReference>
<comment type="similarity">
    <text evidence="2">Belongs to the AB hydrolase superfamily. Epoxide hydrolase family.</text>
</comment>
<dbReference type="Gene3D" id="3.40.50.1820">
    <property type="entry name" value="alpha/beta hydrolase"/>
    <property type="match status" value="1"/>
</dbReference>
<name>A0A9P3PIM7_LYOSH</name>
<evidence type="ECO:0000259" key="3">
    <source>
        <dbReference type="Pfam" id="PF00561"/>
    </source>
</evidence>
<evidence type="ECO:0000256" key="2">
    <source>
        <dbReference type="ARBA" id="ARBA00038334"/>
    </source>
</evidence>
<reference evidence="4" key="1">
    <citation type="submission" date="2022-07" db="EMBL/GenBank/DDBJ databases">
        <title>The genome of Lyophyllum shimeji provides insight into the initial evolution of ectomycorrhizal fungal genome.</title>
        <authorList>
            <person name="Kobayashi Y."/>
            <person name="Shibata T."/>
            <person name="Hirakawa H."/>
            <person name="Shigenobu S."/>
            <person name="Nishiyama T."/>
            <person name="Yamada A."/>
            <person name="Hasebe M."/>
            <person name="Kawaguchi M."/>
        </authorList>
    </citation>
    <scope>NUCLEOTIDE SEQUENCE</scope>
    <source>
        <strain evidence="4">AT787</strain>
    </source>
</reference>
<gene>
    <name evidence="4" type="ORF">LshimejAT787_0303200</name>
</gene>
<evidence type="ECO:0000313" key="4">
    <source>
        <dbReference type="EMBL" id="GLB36032.1"/>
    </source>
</evidence>
<comment type="caution">
    <text evidence="4">The sequence shown here is derived from an EMBL/GenBank/DDBJ whole genome shotgun (WGS) entry which is preliminary data.</text>
</comment>
<feature type="domain" description="AB hydrolase-1" evidence="3">
    <location>
        <begin position="30"/>
        <end position="138"/>
    </location>
</feature>
<evidence type="ECO:0000313" key="5">
    <source>
        <dbReference type="Proteomes" id="UP001063166"/>
    </source>
</evidence>
<dbReference type="InterPro" id="IPR029058">
    <property type="entry name" value="AB_hydrolase_fold"/>
</dbReference>
<dbReference type="SUPFAM" id="SSF53474">
    <property type="entry name" value="alpha/beta-Hydrolases"/>
    <property type="match status" value="1"/>
</dbReference>
<dbReference type="EMBL" id="BRPK01000003">
    <property type="protein sequence ID" value="GLB36032.1"/>
    <property type="molecule type" value="Genomic_DNA"/>
</dbReference>
<dbReference type="GO" id="GO:0016787">
    <property type="term" value="F:hydrolase activity"/>
    <property type="evidence" value="ECO:0007669"/>
    <property type="project" value="UniProtKB-KW"/>
</dbReference>
<keyword evidence="5" id="KW-1185">Reference proteome</keyword>
<keyword evidence="1" id="KW-0378">Hydrolase</keyword>
<dbReference type="PANTHER" id="PTHR43329">
    <property type="entry name" value="EPOXIDE HYDROLASE"/>
    <property type="match status" value="1"/>
</dbReference>
<dbReference type="PRINTS" id="PR00412">
    <property type="entry name" value="EPOXHYDRLASE"/>
</dbReference>
<accession>A0A9P3PIM7</accession>
<dbReference type="OrthoDB" id="408373at2759"/>
<proteinExistence type="inferred from homology"/>
<dbReference type="InterPro" id="IPR000073">
    <property type="entry name" value="AB_hydrolase_1"/>
</dbReference>
<sequence>MNTDFYKTLTTTRGFVYRYYHLPAQDPSLPALLFLHGFPTTSSVWEKQIAFFSKHGFRLLVPDMLGFGETSKPTNPEAYRPSLVCEDILDILKAEGVDKVVAIGHDIGSKIVSRLANFHETRFLGYAFLAVPYSPPRPRHTMEYTVHATKRMCGYELVGHTLFFAGDDATDIIGRQLDSFYCAMFPADPKMWVTEVAPIGALKAWLEANKTTALPPYLSAKHKEMWCDLFLRNGFAAPLSWFKLLRQAIVSGVNAADDKAIPLENYVIKRPVFFAAARHDYISRSVLGIAMTNHNCQNASVREFNAGHWLMLSHAGEVNAALFNWIMDLV</sequence>
<evidence type="ECO:0000256" key="1">
    <source>
        <dbReference type="ARBA" id="ARBA00022801"/>
    </source>
</evidence>
<dbReference type="Pfam" id="PF00561">
    <property type="entry name" value="Abhydrolase_1"/>
    <property type="match status" value="1"/>
</dbReference>
<dbReference type="AlphaFoldDB" id="A0A9P3PIM7"/>
<protein>
    <submittedName>
        <fullName evidence="4">Alpha beta-hydrolase</fullName>
    </submittedName>
</protein>
<dbReference type="InterPro" id="IPR000639">
    <property type="entry name" value="Epox_hydrolase-like"/>
</dbReference>